<name>A0A8J6HRX2_TENMO</name>
<reference evidence="1" key="2">
    <citation type="submission" date="2021-08" db="EMBL/GenBank/DDBJ databases">
        <authorList>
            <person name="Eriksson T."/>
        </authorList>
    </citation>
    <scope>NUCLEOTIDE SEQUENCE</scope>
    <source>
        <strain evidence="1">Stoneville</strain>
        <tissue evidence="1">Whole head</tissue>
    </source>
</reference>
<dbReference type="EMBL" id="JABDTM020015184">
    <property type="protein sequence ID" value="KAH0819222.1"/>
    <property type="molecule type" value="Genomic_DNA"/>
</dbReference>
<accession>A0A8J6HRX2</accession>
<organism evidence="1 2">
    <name type="scientific">Tenebrio molitor</name>
    <name type="common">Yellow mealworm beetle</name>
    <dbReference type="NCBI Taxonomy" id="7067"/>
    <lineage>
        <taxon>Eukaryota</taxon>
        <taxon>Metazoa</taxon>
        <taxon>Ecdysozoa</taxon>
        <taxon>Arthropoda</taxon>
        <taxon>Hexapoda</taxon>
        <taxon>Insecta</taxon>
        <taxon>Pterygota</taxon>
        <taxon>Neoptera</taxon>
        <taxon>Endopterygota</taxon>
        <taxon>Coleoptera</taxon>
        <taxon>Polyphaga</taxon>
        <taxon>Cucujiformia</taxon>
        <taxon>Tenebrionidae</taxon>
        <taxon>Tenebrio</taxon>
    </lineage>
</organism>
<sequence>MHGPPAVFTEEDRHGQRESAIAPFHTILCSLSTGEPGLPPNRLSSTYNLLVATTGRPYKTRPINRPVKDASPGHPVLRNYTMVSARGFSALVLPTHLVSVSPASTRLIYCTSPGSQIIHLPSLSYSYLGQPVGSSCQATMPLSRLWDS</sequence>
<proteinExistence type="predicted"/>
<reference evidence="1" key="1">
    <citation type="journal article" date="2020" name="J Insects Food Feed">
        <title>The yellow mealworm (Tenebrio molitor) genome: a resource for the emerging insects as food and feed industry.</title>
        <authorList>
            <person name="Eriksson T."/>
            <person name="Andere A."/>
            <person name="Kelstrup H."/>
            <person name="Emery V."/>
            <person name="Picard C."/>
        </authorList>
    </citation>
    <scope>NUCLEOTIDE SEQUENCE</scope>
    <source>
        <strain evidence="1">Stoneville</strain>
        <tissue evidence="1">Whole head</tissue>
    </source>
</reference>
<gene>
    <name evidence="1" type="ORF">GEV33_003569</name>
</gene>
<dbReference type="Proteomes" id="UP000719412">
    <property type="component" value="Unassembled WGS sequence"/>
</dbReference>
<dbReference type="AlphaFoldDB" id="A0A8J6HRX2"/>
<comment type="caution">
    <text evidence="1">The sequence shown here is derived from an EMBL/GenBank/DDBJ whole genome shotgun (WGS) entry which is preliminary data.</text>
</comment>
<keyword evidence="2" id="KW-1185">Reference proteome</keyword>
<evidence type="ECO:0000313" key="1">
    <source>
        <dbReference type="EMBL" id="KAH0819222.1"/>
    </source>
</evidence>
<evidence type="ECO:0000313" key="2">
    <source>
        <dbReference type="Proteomes" id="UP000719412"/>
    </source>
</evidence>
<protein>
    <submittedName>
        <fullName evidence="1">Uncharacterized protein</fullName>
    </submittedName>
</protein>